<keyword evidence="11" id="KW-1185">Reference proteome</keyword>
<gene>
    <name evidence="9 10" type="primary">kdpA</name>
    <name evidence="10" type="ORF">HIJ39_09515</name>
</gene>
<feature type="transmembrane region" description="Helical" evidence="9">
    <location>
        <begin position="525"/>
        <end position="549"/>
    </location>
</feature>
<comment type="similarity">
    <text evidence="9">Belongs to the KdpA family.</text>
</comment>
<keyword evidence="1 9" id="KW-0813">Transport</keyword>
<keyword evidence="5 9" id="KW-0630">Potassium</keyword>
<keyword evidence="2 9" id="KW-1003">Cell membrane</keyword>
<name>A0A7Y0L3D4_9FIRM</name>
<proteinExistence type="inferred from homology"/>
<dbReference type="PANTHER" id="PTHR30607:SF2">
    <property type="entry name" value="POTASSIUM-TRANSPORTING ATPASE POTASSIUM-BINDING SUBUNIT"/>
    <property type="match status" value="1"/>
</dbReference>
<evidence type="ECO:0000313" key="11">
    <source>
        <dbReference type="Proteomes" id="UP000533476"/>
    </source>
</evidence>
<evidence type="ECO:0000256" key="4">
    <source>
        <dbReference type="ARBA" id="ARBA00022692"/>
    </source>
</evidence>
<comment type="subcellular location">
    <subcellularLocation>
        <location evidence="9">Cell membrane</location>
        <topology evidence="9">Multi-pass membrane protein</topology>
    </subcellularLocation>
</comment>
<feature type="transmembrane region" description="Helical" evidence="9">
    <location>
        <begin position="66"/>
        <end position="85"/>
    </location>
</feature>
<dbReference type="NCBIfam" id="TIGR00680">
    <property type="entry name" value="kdpA"/>
    <property type="match status" value="1"/>
</dbReference>
<dbReference type="GO" id="GO:0005886">
    <property type="term" value="C:plasma membrane"/>
    <property type="evidence" value="ECO:0007669"/>
    <property type="project" value="UniProtKB-SubCell"/>
</dbReference>
<dbReference type="Proteomes" id="UP000533476">
    <property type="component" value="Unassembled WGS sequence"/>
</dbReference>
<evidence type="ECO:0000256" key="3">
    <source>
        <dbReference type="ARBA" id="ARBA00022538"/>
    </source>
</evidence>
<evidence type="ECO:0000256" key="9">
    <source>
        <dbReference type="HAMAP-Rule" id="MF_00275"/>
    </source>
</evidence>
<dbReference type="GO" id="GO:0030955">
    <property type="term" value="F:potassium ion binding"/>
    <property type="evidence" value="ECO:0007669"/>
    <property type="project" value="UniProtKB-UniRule"/>
</dbReference>
<comment type="subunit">
    <text evidence="9">The system is composed of three essential subunits: KdpA, KdpB and KdpC.</text>
</comment>
<dbReference type="GO" id="GO:0008556">
    <property type="term" value="F:P-type potassium transmembrane transporter activity"/>
    <property type="evidence" value="ECO:0007669"/>
    <property type="project" value="InterPro"/>
</dbReference>
<keyword evidence="7 9" id="KW-0406">Ion transport</keyword>
<evidence type="ECO:0000313" key="10">
    <source>
        <dbReference type="EMBL" id="NMP22587.1"/>
    </source>
</evidence>
<dbReference type="HAMAP" id="MF_00275">
    <property type="entry name" value="KdpA"/>
    <property type="match status" value="1"/>
</dbReference>
<comment type="caution">
    <text evidence="10">The sequence shown here is derived from an EMBL/GenBank/DDBJ whole genome shotgun (WGS) entry which is preliminary data.</text>
</comment>
<evidence type="ECO:0000256" key="2">
    <source>
        <dbReference type="ARBA" id="ARBA00022475"/>
    </source>
</evidence>
<evidence type="ECO:0000256" key="8">
    <source>
        <dbReference type="ARBA" id="ARBA00023136"/>
    </source>
</evidence>
<feature type="transmembrane region" description="Helical" evidence="9">
    <location>
        <begin position="139"/>
        <end position="159"/>
    </location>
</feature>
<dbReference type="InterPro" id="IPR004623">
    <property type="entry name" value="KdpA"/>
</dbReference>
<dbReference type="RefSeq" id="WP_169099043.1">
    <property type="nucleotide sequence ID" value="NZ_JABBVZ010000026.1"/>
</dbReference>
<protein>
    <recommendedName>
        <fullName evidence="9">Potassium-transporting ATPase potassium-binding subunit</fullName>
    </recommendedName>
    <alternativeName>
        <fullName evidence="9">ATP phosphohydrolase [potassium-transporting] A chain</fullName>
    </alternativeName>
    <alternativeName>
        <fullName evidence="9">Potassium-binding and translocating subunit A</fullName>
    </alternativeName>
    <alternativeName>
        <fullName evidence="9">Potassium-translocating ATPase A chain</fullName>
    </alternativeName>
</protein>
<sequence length="564" mass="60626">MSLQTVAVWVVVIGIFVVTVKPLGTYIAKVFSYEPTFLDRPMRPIENGIYRLFGIDPSKSMTAKQYGVALVLTNFAWIIISYVLLRLQGHLPWNPEHMTAVNPQLAFNTAASFGTNTNWQAYGGESTLSYFSQFGNLSFLQFVTPAIGGTMLIAFIRALSGKKMGNFFVDLVLMCTRILLPLAIVFTVLLVWQGVPETLAPYLHVHTITGQTQVVARGPIASWDSIEHLGTNGGGFTNANSGNPLENPTPLTNIFESIMMGLVEIAFFYALGVMTGKKKMAWTLIGVAGIFWFAMGAMIYFPMHAGSPIVNALGLHGHVYRVGTELRMGTGGDTIFGMSTMGFTTGSVVTAHDSALPITGLSFMIGMFLNLVFGGFGVGLLNMLMLVIIAVFLMGLMVGRTPEFLGKKIEAREVSLASIAFLLHPFIILVGTALSVALPVGLKGVYNPGPHGFSEILYGILSGAANNGSAFAGLGAALPYYEVTIGIVMIVARFASVIAMFYLAESLLKKKAVPETSGTMRTEGMLFGGILTGAVVVLNALTFFPVVALGPLAEHYLLMAHHLF</sequence>
<accession>A0A7Y0L3D4</accession>
<feature type="transmembrane region" description="Helical" evidence="9">
    <location>
        <begin position="6"/>
        <end position="28"/>
    </location>
</feature>
<feature type="transmembrane region" description="Helical" evidence="9">
    <location>
        <begin position="171"/>
        <end position="192"/>
    </location>
</feature>
<evidence type="ECO:0000256" key="6">
    <source>
        <dbReference type="ARBA" id="ARBA00022989"/>
    </source>
</evidence>
<feature type="transmembrane region" description="Helical" evidence="9">
    <location>
        <begin position="254"/>
        <end position="274"/>
    </location>
</feature>
<keyword evidence="8 9" id="KW-0472">Membrane</keyword>
<dbReference type="AlphaFoldDB" id="A0A7Y0L3D4"/>
<keyword evidence="4 9" id="KW-0812">Transmembrane</keyword>
<comment type="function">
    <text evidence="9">Part of the high-affinity ATP-driven potassium transport (or Kdp) system, which catalyzes the hydrolysis of ATP coupled with the electrogenic transport of potassium into the cytoplasm. This subunit binds the extracellular potassium ions and delivers the ions to the membrane domain of KdpB through an intramembrane tunnel.</text>
</comment>
<dbReference type="PANTHER" id="PTHR30607">
    <property type="entry name" value="POTASSIUM-TRANSPORTING ATPASE A CHAIN"/>
    <property type="match status" value="1"/>
</dbReference>
<organism evidence="10 11">
    <name type="scientific">Sulfobacillus harzensis</name>
    <dbReference type="NCBI Taxonomy" id="2729629"/>
    <lineage>
        <taxon>Bacteria</taxon>
        <taxon>Bacillati</taxon>
        <taxon>Bacillota</taxon>
        <taxon>Clostridia</taxon>
        <taxon>Eubacteriales</taxon>
        <taxon>Clostridiales Family XVII. Incertae Sedis</taxon>
        <taxon>Sulfobacillus</taxon>
    </lineage>
</organism>
<evidence type="ECO:0000256" key="5">
    <source>
        <dbReference type="ARBA" id="ARBA00022958"/>
    </source>
</evidence>
<dbReference type="Pfam" id="PF03814">
    <property type="entry name" value="KdpA"/>
    <property type="match status" value="1"/>
</dbReference>
<reference evidence="10 11" key="1">
    <citation type="submission" date="2020-04" db="EMBL/GenBank/DDBJ databases">
        <authorList>
            <person name="Zhang R."/>
            <person name="Schippers A."/>
        </authorList>
    </citation>
    <scope>NUCLEOTIDE SEQUENCE [LARGE SCALE GENOMIC DNA]</scope>
    <source>
        <strain evidence="10 11">DSM 109850</strain>
    </source>
</reference>
<feature type="transmembrane region" description="Helical" evidence="9">
    <location>
        <begin position="281"/>
        <end position="301"/>
    </location>
</feature>
<feature type="transmembrane region" description="Helical" evidence="9">
    <location>
        <begin position="414"/>
        <end position="438"/>
    </location>
</feature>
<feature type="transmembrane region" description="Helical" evidence="9">
    <location>
        <begin position="363"/>
        <end position="393"/>
    </location>
</feature>
<keyword evidence="6 9" id="KW-1133">Transmembrane helix</keyword>
<evidence type="ECO:0000256" key="7">
    <source>
        <dbReference type="ARBA" id="ARBA00023065"/>
    </source>
</evidence>
<keyword evidence="3 9" id="KW-0633">Potassium transport</keyword>
<dbReference type="EMBL" id="JABBVZ010000026">
    <property type="protein sequence ID" value="NMP22587.1"/>
    <property type="molecule type" value="Genomic_DNA"/>
</dbReference>
<evidence type="ECO:0000256" key="1">
    <source>
        <dbReference type="ARBA" id="ARBA00022448"/>
    </source>
</evidence>
<feature type="transmembrane region" description="Helical" evidence="9">
    <location>
        <begin position="483"/>
        <end position="504"/>
    </location>
</feature>
<dbReference type="PIRSF" id="PIRSF001294">
    <property type="entry name" value="K_ATPaseA"/>
    <property type="match status" value="1"/>
</dbReference>